<name>A0A2U1T3W7_9CORY</name>
<dbReference type="KEGG" id="cyz:C3B44_04465"/>
<dbReference type="InterPro" id="IPR021365">
    <property type="entry name" value="DUF2891"/>
</dbReference>
<proteinExistence type="predicted"/>
<keyword evidence="2" id="KW-1185">Reference proteome</keyword>
<dbReference type="Pfam" id="PF11199">
    <property type="entry name" value="DUF2891"/>
    <property type="match status" value="1"/>
</dbReference>
<dbReference type="AlphaFoldDB" id="A0A2U1T3W7"/>
<accession>A0A2U1T3W7</accession>
<sequence>MQSILDEREFANWFDAFFDDPGETICFYSEIPEVSDLEDGKLAHLFGLALTRAWMLRALRSHFAGADRSITAVSDELFEKARQQLVAADFMSTHWLITYAILAEEAKTVTP</sequence>
<protein>
    <submittedName>
        <fullName evidence="1">DUF2891 domain-containing protein</fullName>
    </submittedName>
</protein>
<organism evidence="1 2">
    <name type="scientific">Corynebacterium yudongzhengii</name>
    <dbReference type="NCBI Taxonomy" id="2080740"/>
    <lineage>
        <taxon>Bacteria</taxon>
        <taxon>Bacillati</taxon>
        <taxon>Actinomycetota</taxon>
        <taxon>Actinomycetes</taxon>
        <taxon>Mycobacteriales</taxon>
        <taxon>Corynebacteriaceae</taxon>
        <taxon>Corynebacterium</taxon>
    </lineage>
</organism>
<reference evidence="2" key="1">
    <citation type="submission" date="2018-04" db="EMBL/GenBank/DDBJ databases">
        <authorList>
            <person name="Liu S."/>
            <person name="Wang Z."/>
            <person name="Li J."/>
        </authorList>
    </citation>
    <scope>NUCLEOTIDE SEQUENCE [LARGE SCALE GENOMIC DNA]</scope>
    <source>
        <strain evidence="2">2189</strain>
    </source>
</reference>
<comment type="caution">
    <text evidence="1">The sequence shown here is derived from an EMBL/GenBank/DDBJ whole genome shotgun (WGS) entry which is preliminary data.</text>
</comment>
<dbReference type="Proteomes" id="UP000244989">
    <property type="component" value="Unassembled WGS sequence"/>
</dbReference>
<evidence type="ECO:0000313" key="2">
    <source>
        <dbReference type="Proteomes" id="UP000244989"/>
    </source>
</evidence>
<dbReference type="EMBL" id="QEEZ01000054">
    <property type="protein sequence ID" value="PWC00699.1"/>
    <property type="molecule type" value="Genomic_DNA"/>
</dbReference>
<gene>
    <name evidence="1" type="ORF">DF222_11460</name>
</gene>
<evidence type="ECO:0000313" key="1">
    <source>
        <dbReference type="EMBL" id="PWC00699.1"/>
    </source>
</evidence>
<dbReference type="OrthoDB" id="9779797at2"/>